<name>A0A452TH68_URSMA</name>
<dbReference type="CDD" id="cd22607">
    <property type="entry name" value="Kunitz_ABPP-like"/>
    <property type="match status" value="1"/>
</dbReference>
<dbReference type="Gene3D" id="3.90.570.10">
    <property type="entry name" value="Amyloidogenic glycoprotein, heparin-binding domain"/>
    <property type="match status" value="1"/>
</dbReference>
<feature type="region of interest" description="Disordered" evidence="21">
    <location>
        <begin position="233"/>
        <end position="253"/>
    </location>
</feature>
<evidence type="ECO:0000256" key="2">
    <source>
        <dbReference type="ARBA" id="ARBA00022690"/>
    </source>
</evidence>
<comment type="caution">
    <text evidence="20">Lacks conserved residue(s) required for the propagation of feature annotation.</text>
</comment>
<dbReference type="FunFam" id="4.10.410.10:FF:000003">
    <property type="entry name" value="amyloid-like protein 2 isoform X1"/>
    <property type="match status" value="1"/>
</dbReference>
<dbReference type="GO" id="GO:0043005">
    <property type="term" value="C:neuron projection"/>
    <property type="evidence" value="ECO:0007669"/>
    <property type="project" value="UniProtKB-ARBA"/>
</dbReference>
<dbReference type="InterPro" id="IPR020901">
    <property type="entry name" value="Prtase_inh_Kunz-CS"/>
</dbReference>
<dbReference type="InterPro" id="IPR008155">
    <property type="entry name" value="Amyloid_glyco"/>
</dbReference>
<dbReference type="PROSITE" id="PS50279">
    <property type="entry name" value="BPTI_KUNITZ_2"/>
    <property type="match status" value="1"/>
</dbReference>
<dbReference type="Ensembl" id="ENSUMAT00000008951.1">
    <property type="protein sequence ID" value="ENSUMAP00000007468.1"/>
    <property type="gene ID" value="ENSUMAG00000003832.1"/>
</dbReference>
<comment type="subunit">
    <text evidence="13">Interacts with CPEB1. Interacts (via NPXY motif) with DAB2 (via PID domain); the interaction is impaired by tyrosine phosphorylation of the NPXY motif. Interacts (via cytoplasmic domain) with APBB2/FE65L. Interacts (via intracellular domain) with APBB3/FE65L2.</text>
</comment>
<dbReference type="InterPro" id="IPR036669">
    <property type="entry name" value="Amyloid_Cu-bd_sf"/>
</dbReference>
<dbReference type="PRINTS" id="PR00759">
    <property type="entry name" value="BASICPTASE"/>
</dbReference>
<dbReference type="FunFam" id="3.90.570.10:FF:000001">
    <property type="entry name" value="Amyloid beta A4 protein"/>
    <property type="match status" value="1"/>
</dbReference>
<evidence type="ECO:0000256" key="21">
    <source>
        <dbReference type="SAM" id="MobiDB-lite"/>
    </source>
</evidence>
<reference evidence="27" key="1">
    <citation type="submission" date="2019-03" db="UniProtKB">
        <authorList>
            <consortium name="Ensembl"/>
        </authorList>
    </citation>
    <scope>IDENTIFICATION</scope>
</reference>
<feature type="region of interest" description="CuBD subdomain" evidence="20">
    <location>
        <begin position="127"/>
        <end position="185"/>
    </location>
</feature>
<dbReference type="PROSITE" id="PS00280">
    <property type="entry name" value="BPTI_KUNITZ_1"/>
    <property type="match status" value="1"/>
</dbReference>
<dbReference type="Pfam" id="PF02177">
    <property type="entry name" value="APP_N"/>
    <property type="match status" value="1"/>
</dbReference>
<evidence type="ECO:0000256" key="12">
    <source>
        <dbReference type="ARBA" id="ARBA00055856"/>
    </source>
</evidence>
<dbReference type="InterPro" id="IPR024329">
    <property type="entry name" value="Amyloid_glyco_E2_domain"/>
</dbReference>
<dbReference type="Gene3D" id="1.20.120.770">
    <property type="entry name" value="Amyloid precursor protein, E2 domain"/>
    <property type="match status" value="1"/>
</dbReference>
<dbReference type="Pfam" id="PF10515">
    <property type="entry name" value="APP_amyloid"/>
    <property type="match status" value="1"/>
</dbReference>
<feature type="chain" id="PRO_5019262809" description="Amyloid beta precursor like protein 2" evidence="23">
    <location>
        <begin position="29"/>
        <end position="699"/>
    </location>
</feature>
<keyword evidence="8" id="KW-0186">Copper</keyword>
<dbReference type="FunFam" id="3.30.1490.140:FF:000001">
    <property type="entry name" value="Amyloid beta (A4) protein b"/>
    <property type="match status" value="1"/>
</dbReference>
<evidence type="ECO:0000256" key="20">
    <source>
        <dbReference type="PROSITE-ProRule" id="PRU01217"/>
    </source>
</evidence>
<dbReference type="InterPro" id="IPR019744">
    <property type="entry name" value="APP_CUBD_CS"/>
</dbReference>
<evidence type="ECO:0000256" key="10">
    <source>
        <dbReference type="ARBA" id="ARBA00023157"/>
    </source>
</evidence>
<dbReference type="Pfam" id="PF00014">
    <property type="entry name" value="Kunitz_BPTI"/>
    <property type="match status" value="1"/>
</dbReference>
<dbReference type="Pfam" id="PF12925">
    <property type="entry name" value="APP_E2"/>
    <property type="match status" value="1"/>
</dbReference>
<evidence type="ECO:0000256" key="8">
    <source>
        <dbReference type="ARBA" id="ARBA00023008"/>
    </source>
</evidence>
<evidence type="ECO:0000256" key="16">
    <source>
        <dbReference type="ARBA" id="ARBA00081074"/>
    </source>
</evidence>
<feature type="disulfide bond" evidence="20">
    <location>
        <begin position="129"/>
        <end position="183"/>
    </location>
</feature>
<keyword evidence="6" id="KW-0722">Serine protease inhibitor</keyword>
<evidence type="ECO:0000256" key="22">
    <source>
        <dbReference type="SAM" id="Phobius"/>
    </source>
</evidence>
<dbReference type="SUPFAM" id="SSF56491">
    <property type="entry name" value="A heparin-binding domain"/>
    <property type="match status" value="1"/>
</dbReference>
<dbReference type="Gene3D" id="3.30.1490.140">
    <property type="entry name" value="Amyloidogenic glycoprotein, copper-binding domain"/>
    <property type="match status" value="1"/>
</dbReference>
<evidence type="ECO:0000256" key="15">
    <source>
        <dbReference type="ARBA" id="ARBA00077357"/>
    </source>
</evidence>
<protein>
    <recommendedName>
        <fullName evidence="14">Amyloid beta precursor like protein 2</fullName>
    </recommendedName>
    <alternativeName>
        <fullName evidence="19">Amyloid beta (A4) precursor-like protein 2</fullName>
    </alternativeName>
    <alternativeName>
        <fullName evidence="15">Amyloid protein homolog</fullName>
    </alternativeName>
    <alternativeName>
        <fullName evidence="16">Amyloid-like protein 2</fullName>
    </alternativeName>
    <alternativeName>
        <fullName evidence="17">CDEI box-binding protein</fullName>
    </alternativeName>
    <alternativeName>
        <fullName evidence="18">Sperm membrane protein YWK-II</fullName>
    </alternativeName>
</protein>
<evidence type="ECO:0000256" key="6">
    <source>
        <dbReference type="ARBA" id="ARBA00022900"/>
    </source>
</evidence>
<evidence type="ECO:0000256" key="17">
    <source>
        <dbReference type="ARBA" id="ARBA00082397"/>
    </source>
</evidence>
<dbReference type="Gene3D" id="2.30.29.30">
    <property type="entry name" value="Pleckstrin-homology domain (PH domain)/Phosphotyrosine-binding domain (PTB)"/>
    <property type="match status" value="1"/>
</dbReference>
<evidence type="ECO:0000256" key="4">
    <source>
        <dbReference type="ARBA" id="ARBA00022723"/>
    </source>
</evidence>
<feature type="disulfide bond" evidence="20">
    <location>
        <begin position="96"/>
        <end position="103"/>
    </location>
</feature>
<evidence type="ECO:0000256" key="3">
    <source>
        <dbReference type="ARBA" id="ARBA00022692"/>
    </source>
</evidence>
<feature type="domain" description="E2" evidence="26">
    <location>
        <begin position="328"/>
        <end position="519"/>
    </location>
</feature>
<dbReference type="FunFam" id="1.20.120.770:FF:000001">
    <property type="entry name" value="Amyloid beta A4 protein-like isoform 1"/>
    <property type="match status" value="1"/>
</dbReference>
<evidence type="ECO:0000256" key="9">
    <source>
        <dbReference type="ARBA" id="ARBA00023136"/>
    </source>
</evidence>
<dbReference type="InterPro" id="IPR011993">
    <property type="entry name" value="PH-like_dom_sf"/>
</dbReference>
<dbReference type="GO" id="GO:0046914">
    <property type="term" value="F:transition metal ion binding"/>
    <property type="evidence" value="ECO:0007669"/>
    <property type="project" value="InterPro"/>
</dbReference>
<dbReference type="PROSITE" id="PS51869">
    <property type="entry name" value="APP_E1"/>
    <property type="match status" value="1"/>
</dbReference>
<gene>
    <name evidence="27" type="primary">APLP2</name>
</gene>
<keyword evidence="5 23" id="KW-0732">Signal</keyword>
<sequence length="699" mass="80218">MPNCYFSPVICDLLVALAANAGTGFAVAEPQIAMFCGKLNMHVNIQTGKWEPDPTGTKSCFGTKEEVLQYCQEMYPELQITNVMEANEPVSVDNWCRRDKKQCKTHIVIPFKCLVGEFVSDVLRVPEKCRFFHKEQMEVCENHQHWHTVVKEACLTQGMTLYRYGMLLPCGVDQFHGTEYVCCPQTKIIESAVEFPTEADLEDFTEAAVDEDDEDEEEGEEVVEDRDYYYDTFKGDDYNEENPTEPSSDGTISEKEITHDVKAVCSQEAMTGPCRAMMPRWYFDLSKGKCVHFIYGGCGGNRNNFESEDYCMAVCKAMIPPTPLPTNDVDVYFETSADDNEHARFQKAKEQLEMRHRNRMDRVKKEWEEAELQAKNLPKAERQTLIQHFQAMVKALEKEAASEKQQLVETHLARVEAMLNDRRRMALENYLAALQSDPPRPHRILQALRRYVRAENKDRLHTIRHYQHVLAVDPEKAAQMKSQVMTHLHVIEERRNQSLSLLYKVPYVAQEIQEEIDELLQEQRADMDQFTASISETPVDVRVSSEESDEIPPFHPFQWGECREKAGGMVPFVLNVPFHRVADLFTPFQVIDETLDVKEMIFNAERVGGLETEPESVGPLREDFSLSSSALIGLLVIAVAIATVIVISLVMLRKRQYGTISHGIVEVDPMLTPEERHLNKMQNHGYENPTYKYLEQMQI</sequence>
<dbReference type="PROSITE" id="PS51870">
    <property type="entry name" value="APP_E2"/>
    <property type="match status" value="1"/>
</dbReference>
<keyword evidence="3 22" id="KW-0812">Transmembrane</keyword>
<dbReference type="GO" id="GO:0008201">
    <property type="term" value="F:heparin binding"/>
    <property type="evidence" value="ECO:0007669"/>
    <property type="project" value="UniProtKB-UniRule"/>
</dbReference>
<dbReference type="SUPFAM" id="SSF57362">
    <property type="entry name" value="BPTI-like"/>
    <property type="match status" value="1"/>
</dbReference>
<dbReference type="GO" id="GO:0010604">
    <property type="term" value="P:positive regulation of macromolecule metabolic process"/>
    <property type="evidence" value="ECO:0007669"/>
    <property type="project" value="UniProtKB-ARBA"/>
</dbReference>
<dbReference type="PANTHER" id="PTHR23103">
    <property type="entry name" value="ALZHEIMER'S DISEASE BETA-AMYLOID RELATED"/>
    <property type="match status" value="1"/>
</dbReference>
<dbReference type="InterPro" id="IPR019543">
    <property type="entry name" value="APP_amyloid_C"/>
</dbReference>
<feature type="disulfide bond" evidence="20">
    <location>
        <begin position="154"/>
        <end position="182"/>
    </location>
</feature>
<dbReference type="InterPro" id="IPR002223">
    <property type="entry name" value="Kunitz_BPTI"/>
</dbReference>
<evidence type="ECO:0000259" key="24">
    <source>
        <dbReference type="PROSITE" id="PS50279"/>
    </source>
</evidence>
<dbReference type="GO" id="GO:0140677">
    <property type="term" value="F:molecular function activator activity"/>
    <property type="evidence" value="ECO:0007669"/>
    <property type="project" value="UniProtKB-ARBA"/>
</dbReference>
<dbReference type="AlphaFoldDB" id="A0A452TH68"/>
<dbReference type="CDD" id="cd21709">
    <property type="entry name" value="JMTM_APLP2"/>
    <property type="match status" value="1"/>
</dbReference>
<dbReference type="PRINTS" id="PR00203">
    <property type="entry name" value="AMYLOIDA4"/>
</dbReference>
<feature type="domain" description="E1" evidence="25">
    <location>
        <begin position="26"/>
        <end position="185"/>
    </location>
</feature>
<keyword evidence="7 22" id="KW-1133">Transmembrane helix</keyword>
<evidence type="ECO:0000256" key="7">
    <source>
        <dbReference type="ARBA" id="ARBA00022989"/>
    </source>
</evidence>
<feature type="disulfide bond" evidence="20">
    <location>
        <begin position="140"/>
        <end position="170"/>
    </location>
</feature>
<dbReference type="InterPro" id="IPR008154">
    <property type="entry name" value="Amyloid_glyco_extra"/>
</dbReference>
<evidence type="ECO:0000256" key="13">
    <source>
        <dbReference type="ARBA" id="ARBA00064228"/>
    </source>
</evidence>
<evidence type="ECO:0000256" key="19">
    <source>
        <dbReference type="ARBA" id="ARBA00084071"/>
    </source>
</evidence>
<dbReference type="SUPFAM" id="SSF89811">
    <property type="entry name" value="Amyloid beta a4 protein copper binding domain (domain 2)"/>
    <property type="match status" value="1"/>
</dbReference>
<dbReference type="GeneTree" id="ENSGT00530000063252"/>
<comment type="subcellular location">
    <subcellularLocation>
        <location evidence="1">Membrane</location>
        <topology evidence="1">Single-pass type I membrane protein</topology>
    </subcellularLocation>
</comment>
<feature type="region of interest" description="GFLD subdomain" evidence="20">
    <location>
        <begin position="26"/>
        <end position="119"/>
    </location>
</feature>
<evidence type="ECO:0000256" key="1">
    <source>
        <dbReference type="ARBA" id="ARBA00004479"/>
    </source>
</evidence>
<evidence type="ECO:0000259" key="25">
    <source>
        <dbReference type="PROSITE" id="PS51869"/>
    </source>
</evidence>
<dbReference type="InterPro" id="IPR036176">
    <property type="entry name" value="E2_sf"/>
</dbReference>
<dbReference type="GO" id="GO:0004867">
    <property type="term" value="F:serine-type endopeptidase inhibitor activity"/>
    <property type="evidence" value="ECO:0007669"/>
    <property type="project" value="UniProtKB-KW"/>
</dbReference>
<dbReference type="GO" id="GO:0016020">
    <property type="term" value="C:membrane"/>
    <property type="evidence" value="ECO:0007669"/>
    <property type="project" value="UniProtKB-SubCell"/>
</dbReference>
<dbReference type="GO" id="GO:0007417">
    <property type="term" value="P:central nervous system development"/>
    <property type="evidence" value="ECO:0007669"/>
    <property type="project" value="TreeGrafter"/>
</dbReference>
<dbReference type="Gene3D" id="4.10.410.10">
    <property type="entry name" value="Pancreatic trypsin inhibitor Kunitz domain"/>
    <property type="match status" value="1"/>
</dbReference>
<evidence type="ECO:0000256" key="14">
    <source>
        <dbReference type="ARBA" id="ARBA00073717"/>
    </source>
</evidence>
<comment type="function">
    <text evidence="12">May play a role in the regulation of hemostasis. The soluble form may have inhibitory properties towards coagulation factors. May interact with cellular G-protein signaling pathways. May bind to the DNA 5'-GTCACATG-3'(CDEI box). Inhibits trypsin, chymotrypsin, plasmin, factor XIA and plasma and glandular kallikrein. Modulates the Cu/Zn nitric oxide-catalyzed autodegradation of GPC1 heparan sulfate side chains in fibroblasts.</text>
</comment>
<dbReference type="GO" id="GO:0007409">
    <property type="term" value="P:axonogenesis"/>
    <property type="evidence" value="ECO:0007669"/>
    <property type="project" value="TreeGrafter"/>
</dbReference>
<keyword evidence="10 20" id="KW-1015">Disulfide bond</keyword>
<dbReference type="SMART" id="SM00131">
    <property type="entry name" value="KU"/>
    <property type="match status" value="1"/>
</dbReference>
<dbReference type="GO" id="GO:0099503">
    <property type="term" value="C:secretory vesicle"/>
    <property type="evidence" value="ECO:0007669"/>
    <property type="project" value="UniProtKB-ARBA"/>
</dbReference>
<dbReference type="PROSITE" id="PS00319">
    <property type="entry name" value="APP_CUBD"/>
    <property type="match status" value="1"/>
</dbReference>
<feature type="transmembrane region" description="Helical" evidence="22">
    <location>
        <begin position="630"/>
        <end position="652"/>
    </location>
</feature>
<evidence type="ECO:0000256" key="18">
    <source>
        <dbReference type="ARBA" id="ARBA00083326"/>
    </source>
</evidence>
<evidence type="ECO:0000256" key="23">
    <source>
        <dbReference type="SAM" id="SignalP"/>
    </source>
</evidence>
<dbReference type="InterPro" id="IPR011178">
    <property type="entry name" value="Amyloid_glyco_Cu-bd"/>
</dbReference>
<feature type="domain" description="BPTI/Kunitz inhibitor" evidence="24">
    <location>
        <begin position="265"/>
        <end position="315"/>
    </location>
</feature>
<keyword evidence="11" id="KW-0325">Glycoprotein</keyword>
<dbReference type="InterPro" id="IPR019745">
    <property type="entry name" value="Amyloid_glyco_intracell_CS"/>
</dbReference>
<dbReference type="InterPro" id="IPR036880">
    <property type="entry name" value="Kunitz_BPTI_sf"/>
</dbReference>
<keyword evidence="2" id="KW-0646">Protease inhibitor</keyword>
<feature type="signal peptide" evidence="23">
    <location>
        <begin position="1"/>
        <end position="28"/>
    </location>
</feature>
<dbReference type="InterPro" id="IPR015849">
    <property type="entry name" value="Amyloid_glyco_heparin-bd"/>
</dbReference>
<organism evidence="27">
    <name type="scientific">Ursus maritimus</name>
    <name type="common">Polar bear</name>
    <name type="synonym">Thalarctos maritimus</name>
    <dbReference type="NCBI Taxonomy" id="29073"/>
    <lineage>
        <taxon>Eukaryota</taxon>
        <taxon>Metazoa</taxon>
        <taxon>Chordata</taxon>
        <taxon>Craniata</taxon>
        <taxon>Vertebrata</taxon>
        <taxon>Euteleostomi</taxon>
        <taxon>Mammalia</taxon>
        <taxon>Eutheria</taxon>
        <taxon>Laurasiatheria</taxon>
        <taxon>Carnivora</taxon>
        <taxon>Caniformia</taxon>
        <taxon>Ursidae</taxon>
        <taxon>Ursus</taxon>
    </lineage>
</organism>
<dbReference type="SMART" id="SM00006">
    <property type="entry name" value="A4_EXTRA"/>
    <property type="match status" value="1"/>
</dbReference>
<proteinExistence type="inferred from homology"/>
<comment type="similarity">
    <text evidence="20">Belongs to the APP family.</text>
</comment>
<dbReference type="PROSITE" id="PS00320">
    <property type="entry name" value="APP_INTRA"/>
    <property type="match status" value="1"/>
</dbReference>
<evidence type="ECO:0000256" key="5">
    <source>
        <dbReference type="ARBA" id="ARBA00022729"/>
    </source>
</evidence>
<evidence type="ECO:0000259" key="26">
    <source>
        <dbReference type="PROSITE" id="PS51870"/>
    </source>
</evidence>
<dbReference type="InterPro" id="IPR036454">
    <property type="entry name" value="Amyloid_glyco_heparin-bd_sf"/>
</dbReference>
<dbReference type="GO" id="GO:0012505">
    <property type="term" value="C:endomembrane system"/>
    <property type="evidence" value="ECO:0007669"/>
    <property type="project" value="UniProtKB-ARBA"/>
</dbReference>
<keyword evidence="4" id="KW-0479">Metal-binding</keyword>
<dbReference type="Gene3D" id="6.10.250.1670">
    <property type="match status" value="1"/>
</dbReference>
<dbReference type="Pfam" id="PF12924">
    <property type="entry name" value="APP_Cu_bd"/>
    <property type="match status" value="1"/>
</dbReference>
<dbReference type="SUPFAM" id="SSF109843">
    <property type="entry name" value="CAPPD, an extracellular domain of amyloid beta A4 protein"/>
    <property type="match status" value="1"/>
</dbReference>
<dbReference type="GO" id="GO:0051246">
    <property type="term" value="P:regulation of protein metabolic process"/>
    <property type="evidence" value="ECO:0007669"/>
    <property type="project" value="UniProtKB-ARBA"/>
</dbReference>
<accession>A0A452TH68</accession>
<dbReference type="GO" id="GO:0009986">
    <property type="term" value="C:cell surface"/>
    <property type="evidence" value="ECO:0007669"/>
    <property type="project" value="UniProtKB-ARBA"/>
</dbReference>
<evidence type="ECO:0000256" key="11">
    <source>
        <dbReference type="ARBA" id="ARBA00023180"/>
    </source>
</evidence>
<dbReference type="PANTHER" id="PTHR23103:SF14">
    <property type="entry name" value="AMYLOID BETA PRECURSOR LIKE PROTEIN 2"/>
    <property type="match status" value="1"/>
</dbReference>
<evidence type="ECO:0000313" key="27">
    <source>
        <dbReference type="Ensembl" id="ENSUMAP00000007468"/>
    </source>
</evidence>
<keyword evidence="9 22" id="KW-0472">Membrane</keyword>